<evidence type="ECO:0000313" key="3">
    <source>
        <dbReference type="EMBL" id="MEJ8814829.1"/>
    </source>
</evidence>
<keyword evidence="4" id="KW-1185">Reference proteome</keyword>
<dbReference type="InterPro" id="IPR001763">
    <property type="entry name" value="Rhodanese-like_dom"/>
</dbReference>
<dbReference type="Gene3D" id="3.40.250.10">
    <property type="entry name" value="Rhodanese-like domain"/>
    <property type="match status" value="4"/>
</dbReference>
<organism evidence="3 4">
    <name type="scientific">Variovorax ureilyticus</name>
    <dbReference type="NCBI Taxonomy" id="1836198"/>
    <lineage>
        <taxon>Bacteria</taxon>
        <taxon>Pseudomonadati</taxon>
        <taxon>Pseudomonadota</taxon>
        <taxon>Betaproteobacteria</taxon>
        <taxon>Burkholderiales</taxon>
        <taxon>Comamonadaceae</taxon>
        <taxon>Variovorax</taxon>
    </lineage>
</organism>
<evidence type="ECO:0000259" key="2">
    <source>
        <dbReference type="PROSITE" id="PS50206"/>
    </source>
</evidence>
<dbReference type="PANTHER" id="PTHR43855:SF1">
    <property type="entry name" value="THIOSULFATE SULFURTRANSFERASE"/>
    <property type="match status" value="1"/>
</dbReference>
<proteinExistence type="predicted"/>
<dbReference type="SMART" id="SM00450">
    <property type="entry name" value="RHOD"/>
    <property type="match status" value="4"/>
</dbReference>
<gene>
    <name evidence="3" type="ORF">WKW77_27405</name>
</gene>
<dbReference type="InterPro" id="IPR036873">
    <property type="entry name" value="Rhodanese-like_dom_sf"/>
</dbReference>
<dbReference type="CDD" id="cd01535">
    <property type="entry name" value="4RHOD_Repeat_4"/>
    <property type="match status" value="1"/>
</dbReference>
<reference evidence="3 4" key="1">
    <citation type="submission" date="2024-03" db="EMBL/GenBank/DDBJ databases">
        <title>Novel species of the genus Variovorax.</title>
        <authorList>
            <person name="Liu Q."/>
            <person name="Xin Y.-H."/>
        </authorList>
    </citation>
    <scope>NUCLEOTIDE SEQUENCE [LARGE SCALE GENOMIC DNA]</scope>
    <source>
        <strain evidence="3 4">KACC 18899</strain>
    </source>
</reference>
<feature type="domain" description="Rhodanese" evidence="2">
    <location>
        <begin position="19"/>
        <end position="111"/>
    </location>
</feature>
<dbReference type="Pfam" id="PF00581">
    <property type="entry name" value="Rhodanese"/>
    <property type="match status" value="4"/>
</dbReference>
<feature type="domain" description="Rhodanese" evidence="2">
    <location>
        <begin position="391"/>
        <end position="484"/>
    </location>
</feature>
<feature type="domain" description="Rhodanese" evidence="2">
    <location>
        <begin position="144"/>
        <end position="235"/>
    </location>
</feature>
<dbReference type="Proteomes" id="UP001365846">
    <property type="component" value="Unassembled WGS sequence"/>
</dbReference>
<dbReference type="RefSeq" id="WP_340360055.1">
    <property type="nucleotide sequence ID" value="NZ_JBBKZU010000015.1"/>
</dbReference>
<name>A0ABU8VME6_9BURK</name>
<accession>A0ABU8VME6</accession>
<dbReference type="SUPFAM" id="SSF52821">
    <property type="entry name" value="Rhodanese/Cell cycle control phosphatase"/>
    <property type="match status" value="4"/>
</dbReference>
<evidence type="ECO:0000256" key="1">
    <source>
        <dbReference type="ARBA" id="ARBA00022737"/>
    </source>
</evidence>
<keyword evidence="1" id="KW-0677">Repeat</keyword>
<dbReference type="EMBL" id="JBBKZU010000015">
    <property type="protein sequence ID" value="MEJ8814829.1"/>
    <property type="molecule type" value="Genomic_DNA"/>
</dbReference>
<dbReference type="PANTHER" id="PTHR43855">
    <property type="entry name" value="THIOSULFATE SULFURTRANSFERASE"/>
    <property type="match status" value="1"/>
</dbReference>
<dbReference type="InterPro" id="IPR051126">
    <property type="entry name" value="Thiosulfate_sulfurtransferase"/>
</dbReference>
<evidence type="ECO:0000313" key="4">
    <source>
        <dbReference type="Proteomes" id="UP001365846"/>
    </source>
</evidence>
<dbReference type="CDD" id="cd01532">
    <property type="entry name" value="4RHOD_Repeat_1"/>
    <property type="match status" value="1"/>
</dbReference>
<feature type="domain" description="Rhodanese" evidence="2">
    <location>
        <begin position="287"/>
        <end position="367"/>
    </location>
</feature>
<comment type="caution">
    <text evidence="3">The sequence shown here is derived from an EMBL/GenBank/DDBJ whole genome shotgun (WGS) entry which is preliminary data.</text>
</comment>
<dbReference type="PROSITE" id="PS50206">
    <property type="entry name" value="RHODANESE_3"/>
    <property type="match status" value="4"/>
</dbReference>
<dbReference type="CDD" id="cd01534">
    <property type="entry name" value="4RHOD_Repeat_3"/>
    <property type="match status" value="1"/>
</dbReference>
<sequence>MTSRFPTLSFAAVREQLLARREIALLDVREEDPFAQAHPLWAANLPLSRLELEAWRRIPRRDTLIVLYGEHAGADLAPIAAARLAGLGYTRVHLLEGGLDGWREAGGELFRDVNVPSKAFGELVEHERRTPSLSAQEVKALIDAKADVVVLDARRFDEYQTMSIPTATSVPGAELVLRVRELAPDAATQVIVNCAGRTRSIIGTQSLVNAGIPNPVAALRNGTIGWKLAGQVLDHQASRRAPEAAEANRAAARASAQDVARRAGVKQVSLDAIESLELPDRTVYRFDVRTPEEYEAGHLPGFGSAPGGQLVQETDHQAPVRGARIVLADDDGVRAPMTASWLAQMGWEVYVVEDHPAAARKVRGAAPAVHPDAPIVHEISVEQLAKCLRDAPERTAVIDVTAGVNHARRHIPGAWFAIRAQLPQALDAIPPARHYVLTCGSSLLARFAARDLRGHLNARGSDAEVVVLAGGNAAWFAAGQPGESGWKNVATPPTDRYRRPYEGTDAPAEAMQAYLDWEFGLVAQLGADGTHHFRVI</sequence>
<protein>
    <submittedName>
        <fullName evidence="3">Rhodanese-related sulfurtransferase</fullName>
    </submittedName>
</protein>